<keyword evidence="4" id="KW-1185">Reference proteome</keyword>
<organism evidence="3 4">
    <name type="scientific">Hyaloscypha hepaticicola</name>
    <dbReference type="NCBI Taxonomy" id="2082293"/>
    <lineage>
        <taxon>Eukaryota</taxon>
        <taxon>Fungi</taxon>
        <taxon>Dikarya</taxon>
        <taxon>Ascomycota</taxon>
        <taxon>Pezizomycotina</taxon>
        <taxon>Leotiomycetes</taxon>
        <taxon>Helotiales</taxon>
        <taxon>Hyaloscyphaceae</taxon>
        <taxon>Hyaloscypha</taxon>
    </lineage>
</organism>
<sequence length="445" mass="50909">MSVIHTNGATFPTYTYPKFTRSDALRLIRLHPAANLAHDDLKCDISECQFKSDQQYEALSWTWGNERPSEPLFVNSNDDSPLSVCLLPPHLAAALKALRDQNRPRYLWVDAICINQTNIKERNDQVPMMDQIYGNATNVCIWLGPDDEKSHRALHFIRRIVRQLWAFDEICSNRKLADDWEALMSLMRRPWFSRRWVIQEIALAKSGILYCGRDNVPWQDFADAVSLFTEVESATHRLSEIMKLDEKYNHVPKFFGEVPCLGAAVLVDASSNLFRKTNKGRREPLSSLEYLVSSLSVFDATQPRDIIYALLAISKDTTPKSVEEENLPEWDHPAIAKLRSWARRNMSSKTYAVDYKQDVVDVYKDFIEFSIRKSDQSRALDILCRPWAPKITPESDRAAMAVNSDVANPQPNGGVETQENGQPPEQVTMPMPSWVPCVDNAAFRW</sequence>
<evidence type="ECO:0000313" key="4">
    <source>
        <dbReference type="Proteomes" id="UP000235672"/>
    </source>
</evidence>
<dbReference type="EMBL" id="KZ613465">
    <property type="protein sequence ID" value="PMD27900.1"/>
    <property type="molecule type" value="Genomic_DNA"/>
</dbReference>
<protein>
    <submittedName>
        <fullName evidence="3">HET-domain-containing protein</fullName>
    </submittedName>
</protein>
<dbReference type="OrthoDB" id="3477286at2759"/>
<proteinExistence type="predicted"/>
<accession>A0A2J6QNR4</accession>
<dbReference type="InterPro" id="IPR052895">
    <property type="entry name" value="HetReg/Transcr_Mod"/>
</dbReference>
<dbReference type="InterPro" id="IPR010730">
    <property type="entry name" value="HET"/>
</dbReference>
<dbReference type="Pfam" id="PF06985">
    <property type="entry name" value="HET"/>
    <property type="match status" value="1"/>
</dbReference>
<evidence type="ECO:0000256" key="1">
    <source>
        <dbReference type="SAM" id="MobiDB-lite"/>
    </source>
</evidence>
<feature type="compositionally biased region" description="Polar residues" evidence="1">
    <location>
        <begin position="405"/>
        <end position="425"/>
    </location>
</feature>
<feature type="region of interest" description="Disordered" evidence="1">
    <location>
        <begin position="404"/>
        <end position="432"/>
    </location>
</feature>
<dbReference type="AlphaFoldDB" id="A0A2J6QNR4"/>
<feature type="domain" description="Heterokaryon incompatibility" evidence="2">
    <location>
        <begin position="56"/>
        <end position="200"/>
    </location>
</feature>
<name>A0A2J6QNR4_9HELO</name>
<reference evidence="3" key="1">
    <citation type="submission" date="2016-05" db="EMBL/GenBank/DDBJ databases">
        <title>A degradative enzymes factory behind the ericoid mycorrhizal symbiosis.</title>
        <authorList>
            <consortium name="DOE Joint Genome Institute"/>
            <person name="Martino E."/>
            <person name="Morin E."/>
            <person name="Grelet G."/>
            <person name="Kuo A."/>
            <person name="Kohler A."/>
            <person name="Daghino S."/>
            <person name="Barry K."/>
            <person name="Choi C."/>
            <person name="Cichocki N."/>
            <person name="Clum A."/>
            <person name="Copeland A."/>
            <person name="Hainaut M."/>
            <person name="Haridas S."/>
            <person name="Labutti K."/>
            <person name="Lindquist E."/>
            <person name="Lipzen A."/>
            <person name="Khouja H.-R."/>
            <person name="Murat C."/>
            <person name="Ohm R."/>
            <person name="Olson A."/>
            <person name="Spatafora J."/>
            <person name="Veneault-Fourrey C."/>
            <person name="Henrissat B."/>
            <person name="Grigoriev I."/>
            <person name="Martin F."/>
            <person name="Perotto S."/>
        </authorList>
    </citation>
    <scope>NUCLEOTIDE SEQUENCE [LARGE SCALE GENOMIC DNA]</scope>
    <source>
        <strain evidence="3">UAMH 7357</strain>
    </source>
</reference>
<dbReference type="STRING" id="1745343.A0A2J6QNR4"/>
<evidence type="ECO:0000259" key="2">
    <source>
        <dbReference type="Pfam" id="PF06985"/>
    </source>
</evidence>
<evidence type="ECO:0000313" key="3">
    <source>
        <dbReference type="EMBL" id="PMD27900.1"/>
    </source>
</evidence>
<dbReference type="PANTHER" id="PTHR24148:SF64">
    <property type="entry name" value="HETEROKARYON INCOMPATIBILITY DOMAIN-CONTAINING PROTEIN"/>
    <property type="match status" value="1"/>
</dbReference>
<gene>
    <name evidence="3" type="ORF">NA56DRAFT_150740</name>
</gene>
<dbReference type="Proteomes" id="UP000235672">
    <property type="component" value="Unassembled WGS sequence"/>
</dbReference>
<dbReference type="PANTHER" id="PTHR24148">
    <property type="entry name" value="ANKYRIN REPEAT DOMAIN-CONTAINING PROTEIN 39 HOMOLOG-RELATED"/>
    <property type="match status" value="1"/>
</dbReference>